<evidence type="ECO:0000313" key="1">
    <source>
        <dbReference type="EMBL" id="KYC52070.1"/>
    </source>
</evidence>
<dbReference type="InterPro" id="IPR036869">
    <property type="entry name" value="J_dom_sf"/>
</dbReference>
<evidence type="ECO:0000313" key="2">
    <source>
        <dbReference type="Proteomes" id="UP000075578"/>
    </source>
</evidence>
<reference evidence="1 2" key="1">
    <citation type="journal article" date="2016" name="ISME J.">
        <title>Chasing the elusive Euryarchaeota class WSA2: genomes reveal a uniquely fastidious methyl-reducing methanogen.</title>
        <authorList>
            <person name="Nobu M.K."/>
            <person name="Narihiro T."/>
            <person name="Kuroda K."/>
            <person name="Mei R."/>
            <person name="Liu W.T."/>
        </authorList>
    </citation>
    <scope>NUCLEOTIDE SEQUENCE [LARGE SCALE GENOMIC DNA]</scope>
    <source>
        <strain evidence="1">U1lsi0528_Bin089</strain>
    </source>
</reference>
<organism evidence="1 2">
    <name type="scientific">Candidatus Methanofastidiosum methylothiophilum</name>
    <dbReference type="NCBI Taxonomy" id="1705564"/>
    <lineage>
        <taxon>Archaea</taxon>
        <taxon>Methanobacteriati</taxon>
        <taxon>Methanobacteriota</taxon>
        <taxon>Stenosarchaea group</taxon>
        <taxon>Candidatus Methanofastidiosia</taxon>
        <taxon>Candidatus Methanofastidiosales</taxon>
        <taxon>Candidatus Methanofastidiosaceae</taxon>
        <taxon>Candidatus Methanofastidiosum</taxon>
    </lineage>
</organism>
<proteinExistence type="predicted"/>
<gene>
    <name evidence="1" type="ORF">AMQ74_00871</name>
</gene>
<dbReference type="AlphaFoldDB" id="A0A150J4C1"/>
<dbReference type="Proteomes" id="UP000075578">
    <property type="component" value="Unassembled WGS sequence"/>
</dbReference>
<sequence length="40" mass="4866">MMYHPDFNVNKPDQVKKEMEDMLKKINEIYQKILVKKGIK</sequence>
<dbReference type="EMBL" id="LNGD01000042">
    <property type="protein sequence ID" value="KYC52070.1"/>
    <property type="molecule type" value="Genomic_DNA"/>
</dbReference>
<dbReference type="SUPFAM" id="SSF46565">
    <property type="entry name" value="Chaperone J-domain"/>
    <property type="match status" value="1"/>
</dbReference>
<accession>A0A150J4C1</accession>
<name>A0A150J4C1_9EURY</name>
<protein>
    <submittedName>
        <fullName evidence="1">Uncharacterized protein</fullName>
    </submittedName>
</protein>
<comment type="caution">
    <text evidence="1">The sequence shown here is derived from an EMBL/GenBank/DDBJ whole genome shotgun (WGS) entry which is preliminary data.</text>
</comment>